<dbReference type="InterPro" id="IPR013083">
    <property type="entry name" value="Znf_RING/FYVE/PHD"/>
</dbReference>
<comment type="similarity">
    <text evidence="3">Belongs to the NSE2 family.</text>
</comment>
<keyword evidence="17" id="KW-1185">Reference proteome</keyword>
<keyword evidence="10" id="KW-0539">Nucleus</keyword>
<dbReference type="Proteomes" id="UP000678393">
    <property type="component" value="Unassembled WGS sequence"/>
</dbReference>
<dbReference type="GO" id="GO:0030915">
    <property type="term" value="C:Smc5-Smc6 complex"/>
    <property type="evidence" value="ECO:0007669"/>
    <property type="project" value="InterPro"/>
</dbReference>
<feature type="coiled-coil region" evidence="14">
    <location>
        <begin position="118"/>
        <end position="145"/>
    </location>
</feature>
<evidence type="ECO:0000259" key="15">
    <source>
        <dbReference type="PROSITE" id="PS51044"/>
    </source>
</evidence>
<evidence type="ECO:0000256" key="4">
    <source>
        <dbReference type="ARBA" id="ARBA00020923"/>
    </source>
</evidence>
<evidence type="ECO:0000256" key="2">
    <source>
        <dbReference type="ARBA" id="ARBA00004718"/>
    </source>
</evidence>
<name>A0A8S3ZCL9_9EUPU</name>
<evidence type="ECO:0000256" key="10">
    <source>
        <dbReference type="ARBA" id="ARBA00023242"/>
    </source>
</evidence>
<evidence type="ECO:0000256" key="8">
    <source>
        <dbReference type="ARBA" id="ARBA00022786"/>
    </source>
</evidence>
<dbReference type="GO" id="GO:0016925">
    <property type="term" value="P:protein sumoylation"/>
    <property type="evidence" value="ECO:0007669"/>
    <property type="project" value="TreeGrafter"/>
</dbReference>
<accession>A0A8S3ZCL9</accession>
<protein>
    <recommendedName>
        <fullName evidence="4">E3 SUMO-protein ligase NSE2</fullName>
    </recommendedName>
    <alternativeName>
        <fullName evidence="11">E3 SUMO-protein transferase NSE2</fullName>
    </alternativeName>
    <alternativeName>
        <fullName evidence="12">Non-structural maintenance of chromosomes element 2 homolog</fullName>
    </alternativeName>
</protein>
<evidence type="ECO:0000256" key="3">
    <source>
        <dbReference type="ARBA" id="ARBA00008212"/>
    </source>
</evidence>
<dbReference type="Gene3D" id="3.30.40.10">
    <property type="entry name" value="Zinc/RING finger domain, C3HC4 (zinc finger)"/>
    <property type="match status" value="1"/>
</dbReference>
<sequence length="232" mass="26490">MAGNSHMREVDSDLLILNERLKSYINEGMDNVISVAQNVADYCSDNEKLKQEVKDIMNSFIEMERQTGQYVQALKHLKSVDVDSEENSELLTVFKEKLKQIQVIEQDSPENHPKYVTLEGQLTDLGNIEEQLECLRARLGGATDDEEVAMTSVEIQIKCPFTGQTMVQPVRNKVCNHVYDRDGILSYINSRKAKAKCPVGGCTNSNPIRLENLEDHMDMKKYITLLRKLHRE</sequence>
<dbReference type="SUPFAM" id="SSF57850">
    <property type="entry name" value="RING/U-box"/>
    <property type="match status" value="1"/>
</dbReference>
<keyword evidence="7 13" id="KW-0863">Zinc-finger</keyword>
<comment type="subcellular location">
    <subcellularLocation>
        <location evidence="1">Nucleus</location>
    </subcellularLocation>
</comment>
<proteinExistence type="inferred from homology"/>
<keyword evidence="6" id="KW-0479">Metal-binding</keyword>
<feature type="domain" description="SP-RING-type" evidence="15">
    <location>
        <begin position="144"/>
        <end position="228"/>
    </location>
</feature>
<dbReference type="PROSITE" id="PS51044">
    <property type="entry name" value="ZF_SP_RING"/>
    <property type="match status" value="1"/>
</dbReference>
<keyword evidence="14" id="KW-0175">Coiled coil</keyword>
<evidence type="ECO:0000256" key="1">
    <source>
        <dbReference type="ARBA" id="ARBA00004123"/>
    </source>
</evidence>
<evidence type="ECO:0000256" key="11">
    <source>
        <dbReference type="ARBA" id="ARBA00031731"/>
    </source>
</evidence>
<dbReference type="PANTHER" id="PTHR21330:SF1">
    <property type="entry name" value="E3 SUMO-PROTEIN LIGASE NSE2"/>
    <property type="match status" value="1"/>
</dbReference>
<dbReference type="OrthoDB" id="26899at2759"/>
<keyword evidence="9" id="KW-0862">Zinc</keyword>
<organism evidence="16 17">
    <name type="scientific">Candidula unifasciata</name>
    <dbReference type="NCBI Taxonomy" id="100452"/>
    <lineage>
        <taxon>Eukaryota</taxon>
        <taxon>Metazoa</taxon>
        <taxon>Spiralia</taxon>
        <taxon>Lophotrochozoa</taxon>
        <taxon>Mollusca</taxon>
        <taxon>Gastropoda</taxon>
        <taxon>Heterobranchia</taxon>
        <taxon>Euthyneura</taxon>
        <taxon>Panpulmonata</taxon>
        <taxon>Eupulmonata</taxon>
        <taxon>Stylommatophora</taxon>
        <taxon>Helicina</taxon>
        <taxon>Helicoidea</taxon>
        <taxon>Geomitridae</taxon>
        <taxon>Candidula</taxon>
    </lineage>
</organism>
<dbReference type="GO" id="GO:0008270">
    <property type="term" value="F:zinc ion binding"/>
    <property type="evidence" value="ECO:0007669"/>
    <property type="project" value="UniProtKB-KW"/>
</dbReference>
<dbReference type="GO" id="GO:0005634">
    <property type="term" value="C:nucleus"/>
    <property type="evidence" value="ECO:0007669"/>
    <property type="project" value="UniProtKB-SubCell"/>
</dbReference>
<dbReference type="CDD" id="cd16651">
    <property type="entry name" value="SPL-RING_NSE2"/>
    <property type="match status" value="1"/>
</dbReference>
<evidence type="ECO:0000256" key="6">
    <source>
        <dbReference type="ARBA" id="ARBA00022723"/>
    </source>
</evidence>
<keyword evidence="8" id="KW-0833">Ubl conjugation pathway</keyword>
<evidence type="ECO:0000256" key="5">
    <source>
        <dbReference type="ARBA" id="ARBA00022679"/>
    </source>
</evidence>
<dbReference type="GO" id="GO:0061665">
    <property type="term" value="F:SUMO ligase activity"/>
    <property type="evidence" value="ECO:0007669"/>
    <property type="project" value="TreeGrafter"/>
</dbReference>
<gene>
    <name evidence="16" type="ORF">CUNI_LOCUS10394</name>
</gene>
<evidence type="ECO:0000256" key="12">
    <source>
        <dbReference type="ARBA" id="ARBA00032533"/>
    </source>
</evidence>
<dbReference type="AlphaFoldDB" id="A0A8S3ZCL9"/>
<evidence type="ECO:0000256" key="9">
    <source>
        <dbReference type="ARBA" id="ARBA00022833"/>
    </source>
</evidence>
<dbReference type="Pfam" id="PF11789">
    <property type="entry name" value="zf-Nse"/>
    <property type="match status" value="1"/>
</dbReference>
<keyword evidence="5" id="KW-0808">Transferase</keyword>
<evidence type="ECO:0000256" key="14">
    <source>
        <dbReference type="SAM" id="Coils"/>
    </source>
</evidence>
<dbReference type="InterPro" id="IPR004181">
    <property type="entry name" value="Znf_MIZ"/>
</dbReference>
<reference evidence="16" key="1">
    <citation type="submission" date="2021-04" db="EMBL/GenBank/DDBJ databases">
        <authorList>
            <consortium name="Molecular Ecology Group"/>
        </authorList>
    </citation>
    <scope>NUCLEOTIDE SEQUENCE</scope>
</reference>
<dbReference type="InterPro" id="IPR026846">
    <property type="entry name" value="Nse2(Mms21)"/>
</dbReference>
<dbReference type="PANTHER" id="PTHR21330">
    <property type="entry name" value="E3 SUMO-PROTEIN LIGASE NSE2"/>
    <property type="match status" value="1"/>
</dbReference>
<dbReference type="GO" id="GO:0000724">
    <property type="term" value="P:double-strand break repair via homologous recombination"/>
    <property type="evidence" value="ECO:0007669"/>
    <property type="project" value="InterPro"/>
</dbReference>
<evidence type="ECO:0000256" key="7">
    <source>
        <dbReference type="ARBA" id="ARBA00022771"/>
    </source>
</evidence>
<evidence type="ECO:0000256" key="13">
    <source>
        <dbReference type="PROSITE-ProRule" id="PRU00452"/>
    </source>
</evidence>
<evidence type="ECO:0000313" key="16">
    <source>
        <dbReference type="EMBL" id="CAG5124836.1"/>
    </source>
</evidence>
<comment type="pathway">
    <text evidence="2">Protein modification; protein sumoylation.</text>
</comment>
<comment type="caution">
    <text evidence="16">The sequence shown here is derived from an EMBL/GenBank/DDBJ whole genome shotgun (WGS) entry which is preliminary data.</text>
</comment>
<evidence type="ECO:0000313" key="17">
    <source>
        <dbReference type="Proteomes" id="UP000678393"/>
    </source>
</evidence>
<dbReference type="EMBL" id="CAJHNH020001890">
    <property type="protein sequence ID" value="CAG5124836.1"/>
    <property type="molecule type" value="Genomic_DNA"/>
</dbReference>